<evidence type="ECO:0000313" key="4">
    <source>
        <dbReference type="Proteomes" id="UP001055429"/>
    </source>
</evidence>
<sequence>MRRSPTALISVLALTAGLGVALAACGENSPSTPAETSPAVSAPAAGVPGQAAPQAAATPEQAAAPAADATTAPAGAQGGTDDWRQVASAADASLLGRLDQAWRMARAEAEDAGFADEVERLGALVDPNAGLAGRLQPAPGTYRCRTIKLGRRTEGQGLAYVAYPYFRCTVELTPGGDLFLTKATGSQRTQGLLYPDTDRRLVYVGAQAWGDEAHFPRYGQTRERDQVGVFERIGDQRWRLVLPWPKQESKLELLEVVR</sequence>
<evidence type="ECO:0000313" key="3">
    <source>
        <dbReference type="EMBL" id="URI15313.1"/>
    </source>
</evidence>
<feature type="compositionally biased region" description="Low complexity" evidence="1">
    <location>
        <begin position="36"/>
        <end position="75"/>
    </location>
</feature>
<dbReference type="PROSITE" id="PS51257">
    <property type="entry name" value="PROKAR_LIPOPROTEIN"/>
    <property type="match status" value="1"/>
</dbReference>
<protein>
    <submittedName>
        <fullName evidence="3">DUF4893 domain-containing protein</fullName>
    </submittedName>
</protein>
<dbReference type="Proteomes" id="UP001055429">
    <property type="component" value="Chromosome"/>
</dbReference>
<name>A0ABY4SM14_9CAUL</name>
<dbReference type="RefSeq" id="WP_249749294.1">
    <property type="nucleotide sequence ID" value="NZ_CP097298.1"/>
</dbReference>
<proteinExistence type="predicted"/>
<dbReference type="InterPro" id="IPR032609">
    <property type="entry name" value="DUF4893"/>
</dbReference>
<dbReference type="Pfam" id="PF16233">
    <property type="entry name" value="DUF4893"/>
    <property type="match status" value="1"/>
</dbReference>
<dbReference type="EMBL" id="CP097649">
    <property type="protein sequence ID" value="URI15313.1"/>
    <property type="molecule type" value="Genomic_DNA"/>
</dbReference>
<keyword evidence="2" id="KW-0732">Signal</keyword>
<organism evidence="3 4">
    <name type="scientific">Brevundimonas albigilva</name>
    <dbReference type="NCBI Taxonomy" id="1312364"/>
    <lineage>
        <taxon>Bacteria</taxon>
        <taxon>Pseudomonadati</taxon>
        <taxon>Pseudomonadota</taxon>
        <taxon>Alphaproteobacteria</taxon>
        <taxon>Caulobacterales</taxon>
        <taxon>Caulobacteraceae</taxon>
        <taxon>Brevundimonas</taxon>
    </lineage>
</organism>
<evidence type="ECO:0000256" key="1">
    <source>
        <dbReference type="SAM" id="MobiDB-lite"/>
    </source>
</evidence>
<accession>A0ABY4SM14</accession>
<reference evidence="3" key="1">
    <citation type="submission" date="2022-05" db="EMBL/GenBank/DDBJ databases">
        <title>Brevundimonas albigilva TT17 genome sequence.</title>
        <authorList>
            <person name="Lee K."/>
            <person name="Son H."/>
        </authorList>
    </citation>
    <scope>NUCLEOTIDE SEQUENCE</scope>
    <source>
        <strain evidence="3">TT17</strain>
    </source>
</reference>
<feature type="signal peptide" evidence="2">
    <location>
        <begin position="1"/>
        <end position="23"/>
    </location>
</feature>
<evidence type="ECO:0000256" key="2">
    <source>
        <dbReference type="SAM" id="SignalP"/>
    </source>
</evidence>
<feature type="chain" id="PRO_5045385919" evidence="2">
    <location>
        <begin position="24"/>
        <end position="258"/>
    </location>
</feature>
<gene>
    <name evidence="3" type="ORF">M8231_16235</name>
</gene>
<keyword evidence="4" id="KW-1185">Reference proteome</keyword>
<feature type="region of interest" description="Disordered" evidence="1">
    <location>
        <begin position="27"/>
        <end position="81"/>
    </location>
</feature>